<dbReference type="RefSeq" id="WP_240830617.1">
    <property type="nucleotide sequence ID" value="NZ_JAKWBL010000002.1"/>
</dbReference>
<dbReference type="Proteomes" id="UP001202248">
    <property type="component" value="Unassembled WGS sequence"/>
</dbReference>
<keyword evidence="4" id="KW-1185">Reference proteome</keyword>
<evidence type="ECO:0000256" key="1">
    <source>
        <dbReference type="ARBA" id="ARBA00022723"/>
    </source>
</evidence>
<dbReference type="SUPFAM" id="SSF51182">
    <property type="entry name" value="RmlC-like cupins"/>
    <property type="match status" value="1"/>
</dbReference>
<name>A0ABS9SLC0_9BACT</name>
<dbReference type="InterPro" id="IPR011051">
    <property type="entry name" value="RmlC_Cupin_sf"/>
</dbReference>
<keyword evidence="3" id="KW-0413">Isomerase</keyword>
<dbReference type="InterPro" id="IPR014710">
    <property type="entry name" value="RmlC-like_jellyroll"/>
</dbReference>
<dbReference type="PANTHER" id="PTHR42742:SF3">
    <property type="entry name" value="FRUCTOKINASE"/>
    <property type="match status" value="1"/>
</dbReference>
<evidence type="ECO:0000313" key="3">
    <source>
        <dbReference type="EMBL" id="MCH5598954.1"/>
    </source>
</evidence>
<gene>
    <name evidence="3" type="ORF">MKP09_14080</name>
</gene>
<dbReference type="InterPro" id="IPR051804">
    <property type="entry name" value="Carb_Metab_Reg_Kinase/Isom"/>
</dbReference>
<dbReference type="Gene3D" id="2.60.120.10">
    <property type="entry name" value="Jelly Rolls"/>
    <property type="match status" value="2"/>
</dbReference>
<dbReference type="GO" id="GO:0016853">
    <property type="term" value="F:isomerase activity"/>
    <property type="evidence" value="ECO:0007669"/>
    <property type="project" value="UniProtKB-KW"/>
</dbReference>
<proteinExistence type="predicted"/>
<keyword evidence="1" id="KW-0479">Metal-binding</keyword>
<organism evidence="3 4">
    <name type="scientific">Niabella ginsengisoli</name>
    <dbReference type="NCBI Taxonomy" id="522298"/>
    <lineage>
        <taxon>Bacteria</taxon>
        <taxon>Pseudomonadati</taxon>
        <taxon>Bacteroidota</taxon>
        <taxon>Chitinophagia</taxon>
        <taxon>Chitinophagales</taxon>
        <taxon>Chitinophagaceae</taxon>
        <taxon>Niabella</taxon>
    </lineage>
</organism>
<dbReference type="CDD" id="cd07010">
    <property type="entry name" value="cupin_PMI_type_I_N_bac"/>
    <property type="match status" value="1"/>
</dbReference>
<sequence length="437" mass="50707">MIYLDVPKNEIQYRMRAGAIMNMGSNKTDNGAAMYKRTFFVDWPLLNAHKQTIMKRISVFADTQWQESVSWAESFFINRALKEMSQTVFRVRPWFEPGAWGGQWMKEHIPNLNKDEVNYAWSFELIVPENGIVFESDMNLLELSFDFIMLNDGRNVLGKHADFFGTEFPIRFDFLDTWDGGNLSIQCHPRLPYTREHFGEQITQDETYYILDCKDDAEVFLGFQDDINPDEFKTALEESQDKNIKVDIEKYVQSYNANKHDLFLIPNGTVHSAGKNNLVLEISSTPYIFTFKMYDWLRLDLNGEPRAINIEHAFKNLRFEYKGDYVSDQLISKPGVVNEGEDWILYHLPTHAHHFYDVERVEFKSEITLSTNDSCNVLMLVEGDAIQVKVNGVLQVFQYAETFVIPAAAKEYTLVNNGKDVAKVVKAFIKESIDHLR</sequence>
<dbReference type="EMBL" id="JAKWBL010000002">
    <property type="protein sequence ID" value="MCH5598954.1"/>
    <property type="molecule type" value="Genomic_DNA"/>
</dbReference>
<comment type="caution">
    <text evidence="3">The sequence shown here is derived from an EMBL/GenBank/DDBJ whole genome shotgun (WGS) entry which is preliminary data.</text>
</comment>
<reference evidence="3 4" key="1">
    <citation type="submission" date="2022-02" db="EMBL/GenBank/DDBJ databases">
        <authorList>
            <person name="Min J."/>
        </authorList>
    </citation>
    <scope>NUCLEOTIDE SEQUENCE [LARGE SCALE GENOMIC DNA]</scope>
    <source>
        <strain evidence="3 4">GR10-1</strain>
    </source>
</reference>
<accession>A0ABS9SLC0</accession>
<dbReference type="PANTHER" id="PTHR42742">
    <property type="entry name" value="TRANSCRIPTIONAL REPRESSOR MPRA"/>
    <property type="match status" value="1"/>
</dbReference>
<evidence type="ECO:0000313" key="4">
    <source>
        <dbReference type="Proteomes" id="UP001202248"/>
    </source>
</evidence>
<evidence type="ECO:0000256" key="2">
    <source>
        <dbReference type="ARBA" id="ARBA00022833"/>
    </source>
</evidence>
<protein>
    <submittedName>
        <fullName evidence="3">Class I mannose-6-phosphate isomerase</fullName>
    </submittedName>
</protein>
<keyword evidence="2" id="KW-0862">Zinc</keyword>